<proteinExistence type="predicted"/>
<dbReference type="NCBIfam" id="NF040712">
    <property type="entry name" value="SepH"/>
    <property type="match status" value="1"/>
</dbReference>
<accession>A0A5M3VMS5</accession>
<evidence type="ECO:0000259" key="2">
    <source>
        <dbReference type="Pfam" id="PF11268"/>
    </source>
</evidence>
<evidence type="ECO:0000256" key="1">
    <source>
        <dbReference type="SAM" id="MobiDB-lite"/>
    </source>
</evidence>
<dbReference type="InterPro" id="IPR021421">
    <property type="entry name" value="DUF3071"/>
</dbReference>
<reference evidence="3 4" key="1">
    <citation type="submission" date="2019-10" db="EMBL/GenBank/DDBJ databases">
        <title>Whole genome shotgun sequence of Acrocarpospora corrugata NBRC 13972.</title>
        <authorList>
            <person name="Ichikawa N."/>
            <person name="Kimura A."/>
            <person name="Kitahashi Y."/>
            <person name="Komaki H."/>
            <person name="Oguchi A."/>
        </authorList>
    </citation>
    <scope>NUCLEOTIDE SEQUENCE [LARGE SCALE GENOMIC DNA]</scope>
    <source>
        <strain evidence="3 4">NBRC 13972</strain>
    </source>
</reference>
<feature type="compositionally biased region" description="Polar residues" evidence="1">
    <location>
        <begin position="235"/>
        <end position="245"/>
    </location>
</feature>
<feature type="compositionally biased region" description="Low complexity" evidence="1">
    <location>
        <begin position="166"/>
        <end position="200"/>
    </location>
</feature>
<dbReference type="Pfam" id="PF11268">
    <property type="entry name" value="DUF3071"/>
    <property type="match status" value="1"/>
</dbReference>
<gene>
    <name evidence="3" type="ORF">Acor_00070</name>
</gene>
<keyword evidence="4" id="KW-1185">Reference proteome</keyword>
<feature type="region of interest" description="Disordered" evidence="1">
    <location>
        <begin position="152"/>
        <end position="284"/>
    </location>
</feature>
<evidence type="ECO:0000313" key="4">
    <source>
        <dbReference type="Proteomes" id="UP000334990"/>
    </source>
</evidence>
<organism evidence="3 4">
    <name type="scientific">Acrocarpospora corrugata</name>
    <dbReference type="NCBI Taxonomy" id="35763"/>
    <lineage>
        <taxon>Bacteria</taxon>
        <taxon>Bacillati</taxon>
        <taxon>Actinomycetota</taxon>
        <taxon>Actinomycetes</taxon>
        <taxon>Streptosporangiales</taxon>
        <taxon>Streptosporangiaceae</taxon>
        <taxon>Acrocarpospora</taxon>
    </lineage>
</organism>
<evidence type="ECO:0000313" key="3">
    <source>
        <dbReference type="EMBL" id="GER97945.1"/>
    </source>
</evidence>
<dbReference type="EMBL" id="BLAD01000014">
    <property type="protein sequence ID" value="GER97945.1"/>
    <property type="molecule type" value="Genomic_DNA"/>
</dbReference>
<protein>
    <submittedName>
        <fullName evidence="3">DNA-binding protein</fullName>
    </submittedName>
</protein>
<feature type="domain" description="DUF3071" evidence="2">
    <location>
        <begin position="1"/>
        <end position="111"/>
    </location>
</feature>
<dbReference type="InterPro" id="IPR047682">
    <property type="entry name" value="SepH-like"/>
</dbReference>
<dbReference type="Proteomes" id="UP000334990">
    <property type="component" value="Unassembled WGS sequence"/>
</dbReference>
<dbReference type="RefSeq" id="WP_246238314.1">
    <property type="nucleotide sequence ID" value="NZ_BAAABN010000003.1"/>
</dbReference>
<sequence>MRPKEIQARIRAGETSEEIAAKSGLLVERVRWFESPILQEREYMAQQAQQGLIKMPGLVEHSPALAALVSQQMKGNIDGIHWDSVKRIDGLWLVSAALQWNDRWLQTEWLYDPQSRHVTPHGHNALHLCSVQFGLPMPARAEADFFVQESTSKHAMEASQPKLSRESSSSAALESDTTSETELGVPYSGPISPVSPSPRISEQRPHSLPFTAEQLHAPPFSPELPVRADEEQEQTSDNATESTICANDPVPVPPDRRDKQLRKRARRTSVPSWDEIMFGAGPKE</sequence>
<keyword evidence="3" id="KW-0238">DNA-binding</keyword>
<name>A0A5M3VMS5_9ACTN</name>
<dbReference type="AlphaFoldDB" id="A0A5M3VMS5"/>
<comment type="caution">
    <text evidence="3">The sequence shown here is derived from an EMBL/GenBank/DDBJ whole genome shotgun (WGS) entry which is preliminary data.</text>
</comment>
<dbReference type="GO" id="GO:0003677">
    <property type="term" value="F:DNA binding"/>
    <property type="evidence" value="ECO:0007669"/>
    <property type="project" value="UniProtKB-KW"/>
</dbReference>